<protein>
    <submittedName>
        <fullName evidence="2">26226_t:CDS:1</fullName>
    </submittedName>
</protein>
<reference evidence="2 3" key="1">
    <citation type="submission" date="2021-06" db="EMBL/GenBank/DDBJ databases">
        <authorList>
            <person name="Kallberg Y."/>
            <person name="Tangrot J."/>
            <person name="Rosling A."/>
        </authorList>
    </citation>
    <scope>NUCLEOTIDE SEQUENCE [LARGE SCALE GENOMIC DNA]</scope>
    <source>
        <strain evidence="2 3">120-4 pot B 10/14</strain>
    </source>
</reference>
<evidence type="ECO:0000256" key="1">
    <source>
        <dbReference type="SAM" id="Phobius"/>
    </source>
</evidence>
<feature type="transmembrane region" description="Helical" evidence="1">
    <location>
        <begin position="201"/>
        <end position="223"/>
    </location>
</feature>
<dbReference type="EMBL" id="CAJVQB010002430">
    <property type="protein sequence ID" value="CAG8574349.1"/>
    <property type="molecule type" value="Genomic_DNA"/>
</dbReference>
<organism evidence="2 3">
    <name type="scientific">Gigaspora margarita</name>
    <dbReference type="NCBI Taxonomy" id="4874"/>
    <lineage>
        <taxon>Eukaryota</taxon>
        <taxon>Fungi</taxon>
        <taxon>Fungi incertae sedis</taxon>
        <taxon>Mucoromycota</taxon>
        <taxon>Glomeromycotina</taxon>
        <taxon>Glomeromycetes</taxon>
        <taxon>Diversisporales</taxon>
        <taxon>Gigasporaceae</taxon>
        <taxon>Gigaspora</taxon>
    </lineage>
</organism>
<sequence>MASQSSKWSLSNDFSAIQNPSSVWSYGYREVVTGTFFLLTHLDKDPKGTGIVACNMTYTAHGVGMHPNSKVGTPSVVRFTAPKDGSYALSLTATHVDDHATNSRTGLYIIHNNLETLWEGEIFGIGASKSYNSPDDESNIKTNETIDFIVGQGLTGNVNDNINYVTTLVTIDINLLTNDATTKQQNSTNQSNQSHQPNDKVPIIALGTTLGFTILAIIIYFFYRYYKNRVYMNSAYGNTNITNTLEYGQEVVS</sequence>
<keyword evidence="1" id="KW-0812">Transmembrane</keyword>
<gene>
    <name evidence="2" type="ORF">GMARGA_LOCUS5642</name>
</gene>
<keyword evidence="3" id="KW-1185">Reference proteome</keyword>
<keyword evidence="1" id="KW-0472">Membrane</keyword>
<accession>A0ABN7UGT7</accession>
<dbReference type="Proteomes" id="UP000789901">
    <property type="component" value="Unassembled WGS sequence"/>
</dbReference>
<evidence type="ECO:0000313" key="2">
    <source>
        <dbReference type="EMBL" id="CAG8574349.1"/>
    </source>
</evidence>
<name>A0ABN7UGT7_GIGMA</name>
<evidence type="ECO:0000313" key="3">
    <source>
        <dbReference type="Proteomes" id="UP000789901"/>
    </source>
</evidence>
<proteinExistence type="predicted"/>
<comment type="caution">
    <text evidence="2">The sequence shown here is derived from an EMBL/GenBank/DDBJ whole genome shotgun (WGS) entry which is preliminary data.</text>
</comment>
<keyword evidence="1" id="KW-1133">Transmembrane helix</keyword>